<keyword evidence="2" id="KW-0479">Metal-binding</keyword>
<evidence type="ECO:0000256" key="7">
    <source>
        <dbReference type="ARBA" id="ARBA00037948"/>
    </source>
</evidence>
<keyword evidence="5" id="KW-0862">Zinc</keyword>
<proteinExistence type="inferred from homology"/>
<feature type="domain" description="C2H2-type" evidence="11">
    <location>
        <begin position="311"/>
        <end position="340"/>
    </location>
</feature>
<comment type="subcellular location">
    <subcellularLocation>
        <location evidence="1">Nucleus</location>
    </subcellularLocation>
</comment>
<dbReference type="GO" id="GO:0000978">
    <property type="term" value="F:RNA polymerase II cis-regulatory region sequence-specific DNA binding"/>
    <property type="evidence" value="ECO:0007669"/>
    <property type="project" value="TreeGrafter"/>
</dbReference>
<keyword evidence="9" id="KW-0175">Coiled coil</keyword>
<dbReference type="AlphaFoldDB" id="A0A7R9Q4K4"/>
<dbReference type="GO" id="GO:0005634">
    <property type="term" value="C:nucleus"/>
    <property type="evidence" value="ECO:0007669"/>
    <property type="project" value="UniProtKB-SubCell"/>
</dbReference>
<evidence type="ECO:0000256" key="6">
    <source>
        <dbReference type="ARBA" id="ARBA00023242"/>
    </source>
</evidence>
<feature type="domain" description="C2H2-type" evidence="11">
    <location>
        <begin position="371"/>
        <end position="399"/>
    </location>
</feature>
<dbReference type="PANTHER" id="PTHR24388:SF54">
    <property type="entry name" value="PROTEIN ESCARGOT"/>
    <property type="match status" value="1"/>
</dbReference>
<dbReference type="EMBL" id="OC863549">
    <property type="protein sequence ID" value="CAD7631082.1"/>
    <property type="molecule type" value="Genomic_DNA"/>
</dbReference>
<evidence type="ECO:0000256" key="10">
    <source>
        <dbReference type="SAM" id="MobiDB-lite"/>
    </source>
</evidence>
<keyword evidence="6" id="KW-0539">Nucleus</keyword>
<organism evidence="12">
    <name type="scientific">Medioppia subpectinata</name>
    <dbReference type="NCBI Taxonomy" id="1979941"/>
    <lineage>
        <taxon>Eukaryota</taxon>
        <taxon>Metazoa</taxon>
        <taxon>Ecdysozoa</taxon>
        <taxon>Arthropoda</taxon>
        <taxon>Chelicerata</taxon>
        <taxon>Arachnida</taxon>
        <taxon>Acari</taxon>
        <taxon>Acariformes</taxon>
        <taxon>Sarcoptiformes</taxon>
        <taxon>Oribatida</taxon>
        <taxon>Brachypylina</taxon>
        <taxon>Oppioidea</taxon>
        <taxon>Oppiidae</taxon>
        <taxon>Medioppia</taxon>
    </lineage>
</organism>
<accession>A0A7R9Q4K4</accession>
<evidence type="ECO:0000256" key="8">
    <source>
        <dbReference type="PROSITE-ProRule" id="PRU00042"/>
    </source>
</evidence>
<feature type="domain" description="C2H2-type" evidence="11">
    <location>
        <begin position="195"/>
        <end position="222"/>
    </location>
</feature>
<dbReference type="SMART" id="SM00355">
    <property type="entry name" value="ZnF_C2H2"/>
    <property type="match status" value="5"/>
</dbReference>
<feature type="coiled-coil region" evidence="9">
    <location>
        <begin position="45"/>
        <end position="93"/>
    </location>
</feature>
<dbReference type="InterPro" id="IPR050527">
    <property type="entry name" value="Snail/Krueppel_Znf"/>
</dbReference>
<evidence type="ECO:0000313" key="12">
    <source>
        <dbReference type="EMBL" id="CAD7631082.1"/>
    </source>
</evidence>
<name>A0A7R9Q4K4_9ACAR</name>
<evidence type="ECO:0000256" key="4">
    <source>
        <dbReference type="ARBA" id="ARBA00022771"/>
    </source>
</evidence>
<dbReference type="Proteomes" id="UP000759131">
    <property type="component" value="Unassembled WGS sequence"/>
</dbReference>
<keyword evidence="13" id="KW-1185">Reference proteome</keyword>
<dbReference type="OrthoDB" id="7788172at2759"/>
<dbReference type="EMBL" id="CAJPIZ010008974">
    <property type="protein sequence ID" value="CAG2111512.1"/>
    <property type="molecule type" value="Genomic_DNA"/>
</dbReference>
<keyword evidence="4 8" id="KW-0863">Zinc-finger</keyword>
<dbReference type="Gene3D" id="3.30.160.60">
    <property type="entry name" value="Classic Zinc Finger"/>
    <property type="match status" value="1"/>
</dbReference>
<dbReference type="GO" id="GO:0000981">
    <property type="term" value="F:DNA-binding transcription factor activity, RNA polymerase II-specific"/>
    <property type="evidence" value="ECO:0007669"/>
    <property type="project" value="TreeGrafter"/>
</dbReference>
<protein>
    <recommendedName>
        <fullName evidence="11">C2H2-type domain-containing protein</fullName>
    </recommendedName>
</protein>
<feature type="region of interest" description="Disordered" evidence="10">
    <location>
        <begin position="1"/>
        <end position="22"/>
    </location>
</feature>
<evidence type="ECO:0000259" key="11">
    <source>
        <dbReference type="PROSITE" id="PS50157"/>
    </source>
</evidence>
<comment type="similarity">
    <text evidence="7">Belongs to the snail C2H2-type zinc-finger protein family.</text>
</comment>
<evidence type="ECO:0000256" key="1">
    <source>
        <dbReference type="ARBA" id="ARBA00004123"/>
    </source>
</evidence>
<dbReference type="InterPro" id="IPR013087">
    <property type="entry name" value="Znf_C2H2_type"/>
</dbReference>
<gene>
    <name evidence="12" type="ORF">OSB1V03_LOCUS11492</name>
</gene>
<evidence type="ECO:0000256" key="5">
    <source>
        <dbReference type="ARBA" id="ARBA00022833"/>
    </source>
</evidence>
<evidence type="ECO:0000256" key="3">
    <source>
        <dbReference type="ARBA" id="ARBA00022737"/>
    </source>
</evidence>
<evidence type="ECO:0000256" key="9">
    <source>
        <dbReference type="SAM" id="Coils"/>
    </source>
</evidence>
<sequence>MADQQFHSGHSGGHSGHSGQHVSPIYALQPQCYSTPYVSQQSTETVTHLRSLQSLQEQLNSLQQQRDQLQKELNNEKQKVMQISQQLSAQQQLSLQMQQQYDQQLRALQFELSKYKTPQTSHEAIVQTTHQSLFPTVNKSVRVSDEHNVCDTCQFRSKSQVSLLLHQVNHGLTQKHLQLPTTIFTTKNNNNSFLYRCPQCEGKFTRHEVYSHIYQFHTQEQPVVTCLTLDKNGLFKSKNSPLVSSPGSSSAWNSLETIISSTIGTFDETTTTIGAITDSSPQIMANRVQQTVNPIIPKPAPIHVEKSDGEFKCAYSDCGFATNTKERLEFHLSAHKNSKYKCPYCPYVGNVLVDIRRHIQKSQKHQGFHVFQCQKCDYGSNCEKTFKDHLRQIHFGKEVTEKMINSFIDDMFSNESGKLSVQ</sequence>
<keyword evidence="3" id="KW-0677">Repeat</keyword>
<dbReference type="PROSITE" id="PS50157">
    <property type="entry name" value="ZINC_FINGER_C2H2_2"/>
    <property type="match status" value="3"/>
</dbReference>
<evidence type="ECO:0000313" key="13">
    <source>
        <dbReference type="Proteomes" id="UP000759131"/>
    </source>
</evidence>
<dbReference type="GO" id="GO:0008270">
    <property type="term" value="F:zinc ion binding"/>
    <property type="evidence" value="ECO:0007669"/>
    <property type="project" value="UniProtKB-KW"/>
</dbReference>
<dbReference type="PANTHER" id="PTHR24388">
    <property type="entry name" value="ZINC FINGER PROTEIN"/>
    <property type="match status" value="1"/>
</dbReference>
<evidence type="ECO:0000256" key="2">
    <source>
        <dbReference type="ARBA" id="ARBA00022723"/>
    </source>
</evidence>
<reference evidence="12" key="1">
    <citation type="submission" date="2020-11" db="EMBL/GenBank/DDBJ databases">
        <authorList>
            <person name="Tran Van P."/>
        </authorList>
    </citation>
    <scope>NUCLEOTIDE SEQUENCE</scope>
</reference>